<proteinExistence type="predicted"/>
<feature type="transmembrane region" description="Helical" evidence="1">
    <location>
        <begin position="73"/>
        <end position="92"/>
    </location>
</feature>
<feature type="transmembrane region" description="Helical" evidence="1">
    <location>
        <begin position="98"/>
        <end position="119"/>
    </location>
</feature>
<accession>A0ABN1N5L3</accession>
<dbReference type="Proteomes" id="UP001500469">
    <property type="component" value="Unassembled WGS sequence"/>
</dbReference>
<evidence type="ECO:0000259" key="2">
    <source>
        <dbReference type="Pfam" id="PF20349"/>
    </source>
</evidence>
<comment type="caution">
    <text evidence="3">The sequence shown here is derived from an EMBL/GenBank/DDBJ whole genome shotgun (WGS) entry which is preliminary data.</text>
</comment>
<keyword evidence="1" id="KW-0472">Membrane</keyword>
<gene>
    <name evidence="3" type="ORF">GCM10009119_42250</name>
</gene>
<organism evidence="3 4">
    <name type="scientific">Algoriphagus jejuensis</name>
    <dbReference type="NCBI Taxonomy" id="419934"/>
    <lineage>
        <taxon>Bacteria</taxon>
        <taxon>Pseudomonadati</taxon>
        <taxon>Bacteroidota</taxon>
        <taxon>Cytophagia</taxon>
        <taxon>Cytophagales</taxon>
        <taxon>Cyclobacteriaceae</taxon>
        <taxon>Algoriphagus</taxon>
    </lineage>
</organism>
<evidence type="ECO:0000256" key="1">
    <source>
        <dbReference type="SAM" id="Phobius"/>
    </source>
</evidence>
<dbReference type="EMBL" id="BAAAFI010000049">
    <property type="protein sequence ID" value="GAA0881255.1"/>
    <property type="molecule type" value="Genomic_DNA"/>
</dbReference>
<keyword evidence="1" id="KW-0812">Transmembrane</keyword>
<keyword evidence="1" id="KW-1133">Transmembrane helix</keyword>
<dbReference type="Pfam" id="PF20349">
    <property type="entry name" value="DUF6644"/>
    <property type="match status" value="1"/>
</dbReference>
<name>A0ABN1N5L3_9BACT</name>
<protein>
    <recommendedName>
        <fullName evidence="2">DUF6644 domain-containing protein</fullName>
    </recommendedName>
</protein>
<reference evidence="4" key="1">
    <citation type="journal article" date="2019" name="Int. J. Syst. Evol. Microbiol.">
        <title>The Global Catalogue of Microorganisms (GCM) 10K type strain sequencing project: providing services to taxonomists for standard genome sequencing and annotation.</title>
        <authorList>
            <consortium name="The Broad Institute Genomics Platform"/>
            <consortium name="The Broad Institute Genome Sequencing Center for Infectious Disease"/>
            <person name="Wu L."/>
            <person name="Ma J."/>
        </authorList>
    </citation>
    <scope>NUCLEOTIDE SEQUENCE [LARGE SCALE GENOMIC DNA]</scope>
    <source>
        <strain evidence="4">JCM 16112</strain>
    </source>
</reference>
<sequence>MVHEYLDWLEQTSWAAAIRQSLWMYPALEIVHILGIVVLVGSAFLFDLRLLGLSTNLPLVRLSEFLLSWSRRGLILVVPSGLLLFITNARTLGLDPTFWLKIVLLIVTGLNALVFHRLFFKGKIEPGESPQLPLQSKVHALASILLWIAVITCGRLLAY</sequence>
<dbReference type="InterPro" id="IPR046586">
    <property type="entry name" value="DUF6644"/>
</dbReference>
<evidence type="ECO:0000313" key="4">
    <source>
        <dbReference type="Proteomes" id="UP001500469"/>
    </source>
</evidence>
<evidence type="ECO:0000313" key="3">
    <source>
        <dbReference type="EMBL" id="GAA0881255.1"/>
    </source>
</evidence>
<feature type="transmembrane region" description="Helical" evidence="1">
    <location>
        <begin position="140"/>
        <end position="158"/>
    </location>
</feature>
<keyword evidence="4" id="KW-1185">Reference proteome</keyword>
<feature type="transmembrane region" description="Helical" evidence="1">
    <location>
        <begin position="30"/>
        <end position="52"/>
    </location>
</feature>
<feature type="domain" description="DUF6644" evidence="2">
    <location>
        <begin position="30"/>
        <end position="158"/>
    </location>
</feature>